<dbReference type="Proteomes" id="UP000008827">
    <property type="component" value="Chromosome 12"/>
</dbReference>
<reference evidence="1" key="3">
    <citation type="submission" date="2018-07" db="EMBL/GenBank/DDBJ databases">
        <title>WGS assembly of Glycine max.</title>
        <authorList>
            <person name="Schmutz J."/>
            <person name="Cannon S."/>
            <person name="Schlueter J."/>
            <person name="Ma J."/>
            <person name="Mitros T."/>
            <person name="Nelson W."/>
            <person name="Hyten D."/>
            <person name="Song Q."/>
            <person name="Thelen J."/>
            <person name="Cheng J."/>
            <person name="Xu D."/>
            <person name="Hellsten U."/>
            <person name="May G."/>
            <person name="Yu Y."/>
            <person name="Sakurai T."/>
            <person name="Umezawa T."/>
            <person name="Bhattacharyya M."/>
            <person name="Sandhu D."/>
            <person name="Valliyodan B."/>
            <person name="Lindquist E."/>
            <person name="Peto M."/>
            <person name="Grant D."/>
            <person name="Shu S."/>
            <person name="Goodstein D."/>
            <person name="Barry K."/>
            <person name="Futrell-Griggs M."/>
            <person name="Abernathy B."/>
            <person name="Du J."/>
            <person name="Tian Z."/>
            <person name="Zhu L."/>
            <person name="Gill N."/>
            <person name="Joshi T."/>
            <person name="Libault M."/>
            <person name="Sethuraman A."/>
            <person name="Zhang X."/>
            <person name="Shinozaki K."/>
            <person name="Nguyen H."/>
            <person name="Wing R."/>
            <person name="Cregan P."/>
            <person name="Specht J."/>
            <person name="Grimwood J."/>
            <person name="Rokhsar D."/>
            <person name="Stacey G."/>
            <person name="Shoemaker R."/>
            <person name="Jackson S."/>
        </authorList>
    </citation>
    <scope>NUCLEOTIDE SEQUENCE</scope>
    <source>
        <tissue evidence="1">Callus</tissue>
    </source>
</reference>
<proteinExistence type="predicted"/>
<protein>
    <submittedName>
        <fullName evidence="1 2">Uncharacterized protein</fullName>
    </submittedName>
</protein>
<dbReference type="EMBL" id="CM000845">
    <property type="protein sequence ID" value="KRH26708.1"/>
    <property type="molecule type" value="Genomic_DNA"/>
</dbReference>
<dbReference type="EnsemblPlants" id="KRH26708">
    <property type="protein sequence ID" value="KRH26708"/>
    <property type="gene ID" value="GLYMA_12G190000"/>
</dbReference>
<keyword evidence="3" id="KW-1185">Reference proteome</keyword>
<name>A0A0R0HJU0_SOYBN</name>
<dbReference type="Gramene" id="KRH26708">
    <property type="protein sequence ID" value="KRH26708"/>
    <property type="gene ID" value="GLYMA_12G190000"/>
</dbReference>
<organism evidence="1">
    <name type="scientific">Glycine max</name>
    <name type="common">Soybean</name>
    <name type="synonym">Glycine hispida</name>
    <dbReference type="NCBI Taxonomy" id="3847"/>
    <lineage>
        <taxon>Eukaryota</taxon>
        <taxon>Viridiplantae</taxon>
        <taxon>Streptophyta</taxon>
        <taxon>Embryophyta</taxon>
        <taxon>Tracheophyta</taxon>
        <taxon>Spermatophyta</taxon>
        <taxon>Magnoliopsida</taxon>
        <taxon>eudicotyledons</taxon>
        <taxon>Gunneridae</taxon>
        <taxon>Pentapetalae</taxon>
        <taxon>rosids</taxon>
        <taxon>fabids</taxon>
        <taxon>Fabales</taxon>
        <taxon>Fabaceae</taxon>
        <taxon>Papilionoideae</taxon>
        <taxon>50 kb inversion clade</taxon>
        <taxon>NPAAA clade</taxon>
        <taxon>indigoferoid/millettioid clade</taxon>
        <taxon>Phaseoleae</taxon>
        <taxon>Glycine</taxon>
        <taxon>Glycine subgen. Soja</taxon>
    </lineage>
</organism>
<reference evidence="2" key="2">
    <citation type="submission" date="2018-02" db="UniProtKB">
        <authorList>
            <consortium name="EnsemblPlants"/>
        </authorList>
    </citation>
    <scope>IDENTIFICATION</scope>
    <source>
        <strain evidence="2">Williams 82</strain>
    </source>
</reference>
<evidence type="ECO:0000313" key="2">
    <source>
        <dbReference type="EnsemblPlants" id="KRH26708"/>
    </source>
</evidence>
<sequence length="79" mass="9712">MKISHRFWWRLLHTNTMVSKKKINLKSGMVHLKHKFIYRIIEKSTKFGNVFFSKRKIPDQFKHYSIKPHSFVTCNELYR</sequence>
<accession>A0A0R0HJU0</accession>
<gene>
    <name evidence="1" type="ORF">GLYMA_12G190000</name>
</gene>
<evidence type="ECO:0000313" key="3">
    <source>
        <dbReference type="Proteomes" id="UP000008827"/>
    </source>
</evidence>
<dbReference type="AlphaFoldDB" id="A0A0R0HJU0"/>
<evidence type="ECO:0000313" key="1">
    <source>
        <dbReference type="EMBL" id="KRH26708.1"/>
    </source>
</evidence>
<reference evidence="1 2" key="1">
    <citation type="journal article" date="2010" name="Nature">
        <title>Genome sequence of the palaeopolyploid soybean.</title>
        <authorList>
            <person name="Schmutz J."/>
            <person name="Cannon S.B."/>
            <person name="Schlueter J."/>
            <person name="Ma J."/>
            <person name="Mitros T."/>
            <person name="Nelson W."/>
            <person name="Hyten D.L."/>
            <person name="Song Q."/>
            <person name="Thelen J.J."/>
            <person name="Cheng J."/>
            <person name="Xu D."/>
            <person name="Hellsten U."/>
            <person name="May G.D."/>
            <person name="Yu Y."/>
            <person name="Sakurai T."/>
            <person name="Umezawa T."/>
            <person name="Bhattacharyya M.K."/>
            <person name="Sandhu D."/>
            <person name="Valliyodan B."/>
            <person name="Lindquist E."/>
            <person name="Peto M."/>
            <person name="Grant D."/>
            <person name="Shu S."/>
            <person name="Goodstein D."/>
            <person name="Barry K."/>
            <person name="Futrell-Griggs M."/>
            <person name="Abernathy B."/>
            <person name="Du J."/>
            <person name="Tian Z."/>
            <person name="Zhu L."/>
            <person name="Gill N."/>
            <person name="Joshi T."/>
            <person name="Libault M."/>
            <person name="Sethuraman A."/>
            <person name="Zhang X.-C."/>
            <person name="Shinozaki K."/>
            <person name="Nguyen H.T."/>
            <person name="Wing R.A."/>
            <person name="Cregan P."/>
            <person name="Specht J."/>
            <person name="Grimwood J."/>
            <person name="Rokhsar D."/>
            <person name="Stacey G."/>
            <person name="Shoemaker R.C."/>
            <person name="Jackson S.A."/>
        </authorList>
    </citation>
    <scope>NUCLEOTIDE SEQUENCE</scope>
    <source>
        <strain evidence="2">cv. Williams 82</strain>
        <tissue evidence="1">Callus</tissue>
    </source>
</reference>
<dbReference type="InParanoid" id="A0A0R0HJU0"/>